<evidence type="ECO:0000259" key="1">
    <source>
        <dbReference type="PROSITE" id="PS51886"/>
    </source>
</evidence>
<dbReference type="GeneID" id="66113601"/>
<dbReference type="Proteomes" id="UP000790833">
    <property type="component" value="Unassembled WGS sequence"/>
</dbReference>
<name>A0A9P7VE58_9ASCO</name>
<comment type="caution">
    <text evidence="2">The sequence shown here is derived from an EMBL/GenBank/DDBJ whole genome shotgun (WGS) entry which is preliminary data.</text>
</comment>
<dbReference type="SMART" id="SM00584">
    <property type="entry name" value="TLDc"/>
    <property type="match status" value="1"/>
</dbReference>
<dbReference type="InterPro" id="IPR006571">
    <property type="entry name" value="TLDc_dom"/>
</dbReference>
<dbReference type="Pfam" id="PF07534">
    <property type="entry name" value="TLD"/>
    <property type="match status" value="1"/>
</dbReference>
<organism evidence="2 3">
    <name type="scientific">Scheffersomyces spartinae</name>
    <dbReference type="NCBI Taxonomy" id="45513"/>
    <lineage>
        <taxon>Eukaryota</taxon>
        <taxon>Fungi</taxon>
        <taxon>Dikarya</taxon>
        <taxon>Ascomycota</taxon>
        <taxon>Saccharomycotina</taxon>
        <taxon>Pichiomycetes</taxon>
        <taxon>Debaryomycetaceae</taxon>
        <taxon>Scheffersomyces</taxon>
    </lineage>
</organism>
<dbReference type="OrthoDB" id="289228at2759"/>
<feature type="domain" description="TLDc" evidence="1">
    <location>
        <begin position="296"/>
        <end position="512"/>
    </location>
</feature>
<dbReference type="EMBL" id="JAHMUF010000001">
    <property type="protein sequence ID" value="KAG7196214.1"/>
    <property type="molecule type" value="Genomic_DNA"/>
</dbReference>
<protein>
    <submittedName>
        <fullName evidence="2">Restriction of telomere capping protein 5</fullName>
    </submittedName>
</protein>
<dbReference type="RefSeq" id="XP_043051759.1">
    <property type="nucleotide sequence ID" value="XM_043191082.1"/>
</dbReference>
<gene>
    <name evidence="2" type="primary">RTC5</name>
    <name evidence="2" type="ORF">KQ657_000227</name>
</gene>
<sequence>MGLSTSTIATNPGMVTRTELIGKFRQDLVRNDKLRIFLTVDKDKQWITEHEFAEYLRLLSKVNPRILKLLYSATSILGGFPFLAKSEQLSRPELWIACQIHCGDHGLFDLQEYAKLVFQSFALASNLTDDIKQSLEKTIQEPNEKNAPECIESDEKDVSAIISRERGESTYKLPENARWESYLEPLEKQVMRASDMLLLTTLFLIVSANEPLDKLNAQVWNTYEQYAMLLVRYVDVQINAKNINDYWINQDQFISLQHFFGLVLKKLFKPLILKVQAKADSVIDCTIRHALTEETTLVNNSSFAYMSHALSGIIDVNYDNMIKLYCGAESGFSIRSLEMKIFKWRAPTIFIIEGKRISEKAQKSNKRYINFAERFPYKLSTKDWQKNGETICYAVVMRSPWTVSNKSNFGDSATTIVSLSPRFDVYKAKRSANVYFNTLGMGIGFGNDQPVIKNSVKKYIAGGVSLTLDSTLEFGVFRHLLGSNSFFETSNILHEDFEDRLIITDVEVWGVGTSKELQEQKRQWAWEKKVAEERQSVNIRNMGEERAFLEMAGVIGNHGSNGGSV</sequence>
<reference evidence="2" key="1">
    <citation type="submission" date="2021-03" db="EMBL/GenBank/DDBJ databases">
        <authorList>
            <person name="Palmer J.M."/>
        </authorList>
    </citation>
    <scope>NUCLEOTIDE SEQUENCE</scope>
    <source>
        <strain evidence="2">ARV_011</strain>
    </source>
</reference>
<evidence type="ECO:0000313" key="3">
    <source>
        <dbReference type="Proteomes" id="UP000790833"/>
    </source>
</evidence>
<evidence type="ECO:0000313" key="2">
    <source>
        <dbReference type="EMBL" id="KAG7196214.1"/>
    </source>
</evidence>
<proteinExistence type="predicted"/>
<dbReference type="PROSITE" id="PS51886">
    <property type="entry name" value="TLDC"/>
    <property type="match status" value="1"/>
</dbReference>
<dbReference type="AlphaFoldDB" id="A0A9P7VE58"/>
<keyword evidence="3" id="KW-1185">Reference proteome</keyword>
<accession>A0A9P7VE58</accession>